<feature type="domain" description="EF-hand" evidence="6">
    <location>
        <begin position="81"/>
        <end position="116"/>
    </location>
</feature>
<keyword evidence="5" id="KW-0106">Calcium</keyword>
<protein>
    <recommendedName>
        <fullName evidence="2">Calmodulin</fullName>
    </recommendedName>
</protein>
<dbReference type="Pfam" id="PF13499">
    <property type="entry name" value="EF-hand_7"/>
    <property type="match status" value="3"/>
</dbReference>
<dbReference type="CDD" id="cd00051">
    <property type="entry name" value="EFh"/>
    <property type="match status" value="3"/>
</dbReference>
<dbReference type="InterPro" id="IPR050230">
    <property type="entry name" value="CALM/Myosin/TropC-like"/>
</dbReference>
<evidence type="ECO:0000256" key="4">
    <source>
        <dbReference type="ARBA" id="ARBA00022737"/>
    </source>
</evidence>
<keyword evidence="3" id="KW-0479">Metal-binding</keyword>
<name>A0A5A8CWK1_CAFRO</name>
<proteinExistence type="inferred from homology"/>
<evidence type="ECO:0000313" key="8">
    <source>
        <dbReference type="Proteomes" id="UP000323011"/>
    </source>
</evidence>
<dbReference type="GO" id="GO:0005509">
    <property type="term" value="F:calcium ion binding"/>
    <property type="evidence" value="ECO:0007669"/>
    <property type="project" value="InterPro"/>
</dbReference>
<evidence type="ECO:0000259" key="6">
    <source>
        <dbReference type="PROSITE" id="PS50222"/>
    </source>
</evidence>
<keyword evidence="8" id="KW-1185">Reference proteome</keyword>
<dbReference type="Proteomes" id="UP000323011">
    <property type="component" value="Unassembled WGS sequence"/>
</dbReference>
<evidence type="ECO:0000256" key="2">
    <source>
        <dbReference type="ARBA" id="ARBA00020786"/>
    </source>
</evidence>
<dbReference type="GO" id="GO:0016460">
    <property type="term" value="C:myosin II complex"/>
    <property type="evidence" value="ECO:0007669"/>
    <property type="project" value="TreeGrafter"/>
</dbReference>
<dbReference type="EMBL" id="VLTN01000001">
    <property type="protein sequence ID" value="KAA0157542.1"/>
    <property type="molecule type" value="Genomic_DNA"/>
</dbReference>
<dbReference type="PROSITE" id="PS00018">
    <property type="entry name" value="EF_HAND_1"/>
    <property type="match status" value="5"/>
</dbReference>
<dbReference type="FunFam" id="1.10.238.10:FF:000034">
    <property type="entry name" value="Calmodulin"/>
    <property type="match status" value="1"/>
</dbReference>
<dbReference type="OMA" id="HINYEDM"/>
<organism evidence="7 8">
    <name type="scientific">Cafeteria roenbergensis</name>
    <name type="common">Marine flagellate</name>
    <dbReference type="NCBI Taxonomy" id="33653"/>
    <lineage>
        <taxon>Eukaryota</taxon>
        <taxon>Sar</taxon>
        <taxon>Stramenopiles</taxon>
        <taxon>Bigyra</taxon>
        <taxon>Opalozoa</taxon>
        <taxon>Bicosoecida</taxon>
        <taxon>Cafeteriaceae</taxon>
        <taxon>Cafeteria</taxon>
    </lineage>
</organism>
<gene>
    <name evidence="7" type="ORF">FNF29_00118</name>
</gene>
<evidence type="ECO:0000256" key="3">
    <source>
        <dbReference type="ARBA" id="ARBA00022723"/>
    </source>
</evidence>
<dbReference type="AlphaFoldDB" id="A0A5A8CWK1"/>
<evidence type="ECO:0000256" key="1">
    <source>
        <dbReference type="ARBA" id="ARBA00009763"/>
    </source>
</evidence>
<dbReference type="GO" id="GO:0005737">
    <property type="term" value="C:cytoplasm"/>
    <property type="evidence" value="ECO:0007669"/>
    <property type="project" value="UniProtKB-ARBA"/>
</dbReference>
<comment type="similarity">
    <text evidence="1">Belongs to the calmodulin family.</text>
</comment>
<accession>A0A5A8CWK1</accession>
<keyword evidence="4" id="KW-0677">Repeat</keyword>
<dbReference type="InterPro" id="IPR018247">
    <property type="entry name" value="EF_Hand_1_Ca_BS"/>
</dbReference>
<dbReference type="SUPFAM" id="SSF47473">
    <property type="entry name" value="EF-hand"/>
    <property type="match status" value="2"/>
</dbReference>
<feature type="domain" description="EF-hand" evidence="6">
    <location>
        <begin position="231"/>
        <end position="266"/>
    </location>
</feature>
<feature type="domain" description="EF-hand" evidence="6">
    <location>
        <begin position="117"/>
        <end position="152"/>
    </location>
</feature>
<evidence type="ECO:0000313" key="7">
    <source>
        <dbReference type="EMBL" id="KAA0157542.1"/>
    </source>
</evidence>
<dbReference type="InterPro" id="IPR011992">
    <property type="entry name" value="EF-hand-dom_pair"/>
</dbReference>
<reference evidence="7 8" key="1">
    <citation type="submission" date="2019-07" db="EMBL/GenBank/DDBJ databases">
        <title>Genomes of Cafeteria roenbergensis.</title>
        <authorList>
            <person name="Fischer M.G."/>
            <person name="Hackl T."/>
            <person name="Roman M."/>
        </authorList>
    </citation>
    <scope>NUCLEOTIDE SEQUENCE [LARGE SCALE GENOMIC DNA]</scope>
    <source>
        <strain evidence="7 8">BVI</strain>
    </source>
</reference>
<dbReference type="PANTHER" id="PTHR23048:SF0">
    <property type="entry name" value="CALMODULIN LIKE 3"/>
    <property type="match status" value="1"/>
</dbReference>
<comment type="caution">
    <text evidence="7">The sequence shown here is derived from an EMBL/GenBank/DDBJ whole genome shotgun (WGS) entry which is preliminary data.</text>
</comment>
<feature type="domain" description="EF-hand" evidence="6">
    <location>
        <begin position="8"/>
        <end position="43"/>
    </location>
</feature>
<dbReference type="PROSITE" id="PS50222">
    <property type="entry name" value="EF_HAND_2"/>
    <property type="match status" value="6"/>
</dbReference>
<dbReference type="SMART" id="SM00054">
    <property type="entry name" value="EFh"/>
    <property type="match status" value="6"/>
</dbReference>
<dbReference type="InterPro" id="IPR002048">
    <property type="entry name" value="EF_hand_dom"/>
</dbReference>
<feature type="domain" description="EF-hand" evidence="6">
    <location>
        <begin position="44"/>
        <end position="79"/>
    </location>
</feature>
<dbReference type="FunFam" id="1.10.238.10:FF:000003">
    <property type="entry name" value="Calmodulin A"/>
    <property type="match status" value="1"/>
</dbReference>
<feature type="domain" description="EF-hand" evidence="6">
    <location>
        <begin position="267"/>
        <end position="302"/>
    </location>
</feature>
<dbReference type="Gene3D" id="1.10.238.10">
    <property type="entry name" value="EF-hand"/>
    <property type="match status" value="4"/>
</dbReference>
<dbReference type="FunFam" id="1.10.238.10:FF:000006">
    <property type="entry name" value="Calmodulin 1"/>
    <property type="match status" value="1"/>
</dbReference>
<evidence type="ECO:0000256" key="5">
    <source>
        <dbReference type="ARBA" id="ARBA00022837"/>
    </source>
</evidence>
<sequence length="302" mass="33314">MADQLTEEQIAEFKEAFSLFDKDGDGTITTKELGTVMRSLGQNPTEAELQDMINEVDADGNGTIDFPEFLTMMARKMKDSDSEEEILEAFKVFDKDGNGFISAAELRHIMTNLGEKLTDEEVDEMIREADVDGDGQINYEEFVKACLHFRELRMAGLSREVAAELQEAFDRFGDGKSMRADDIGNVFSVLGQPTDGAAIKELVASEGIASNGRLEFQDVVAVAQQVLGPRVTEAAAAKAFEVLDTKAEGFVPFPELRRALTALDAKLTDREIAELLRDADTDKDGRINYDEFMTLMGVRSAP</sequence>
<dbReference type="PANTHER" id="PTHR23048">
    <property type="entry name" value="MYOSIN LIGHT CHAIN 1, 3"/>
    <property type="match status" value="1"/>
</dbReference>